<dbReference type="AlphaFoldDB" id="A0A081RJJ1"/>
<evidence type="ECO:0000256" key="2">
    <source>
        <dbReference type="ARBA" id="ARBA00007208"/>
    </source>
</evidence>
<dbReference type="eggNOG" id="ENOG5033A9B">
    <property type="taxonomic scope" value="Bacteria"/>
</dbReference>
<comment type="caution">
    <text evidence="11">The sequence shown here is derived from an EMBL/GenBank/DDBJ whole genome shotgun (WGS) entry which is preliminary data.</text>
</comment>
<evidence type="ECO:0000256" key="7">
    <source>
        <dbReference type="ARBA" id="ARBA00022692"/>
    </source>
</evidence>
<evidence type="ECO:0000313" key="11">
    <source>
        <dbReference type="EMBL" id="KEQ55364.1"/>
    </source>
</evidence>
<name>A0A081RJJ1_SPHCR</name>
<dbReference type="GO" id="GO:0015628">
    <property type="term" value="P:protein secretion by the type II secretion system"/>
    <property type="evidence" value="ECO:0007669"/>
    <property type="project" value="InterPro"/>
</dbReference>
<accession>A0A081RJJ1</accession>
<sequence length="240" mass="25149">MTALSLSCRTRMALILLFALGFILFLPMRIALGMAGLERLGVAVREVQGTVWSGGIDQLMLGTTSLGSVHAGLSPWSLPVGRARFDIWRRNGAADDLSGALTIGLGRIGIDDVTGAVPLGRTFAPLPVSSVAMEDVSAYFSSDRCGHAKGRVRAQMAGQFPGLNLSQGLSGAAICDGETLLLPLVSQSGLEKINLRIWRSGRYVAEMRVETADATLGEALAKAGFANAGGVHVLKVEGTL</sequence>
<evidence type="ECO:0000256" key="9">
    <source>
        <dbReference type="ARBA" id="ARBA00023136"/>
    </source>
</evidence>
<dbReference type="Proteomes" id="UP000028411">
    <property type="component" value="Unassembled WGS sequence"/>
</dbReference>
<keyword evidence="6" id="KW-0997">Cell inner membrane</keyword>
<dbReference type="OrthoDB" id="7477467at2"/>
<dbReference type="InterPro" id="IPR022792">
    <property type="entry name" value="T2SS_protein-GspN"/>
</dbReference>
<dbReference type="Pfam" id="PF01203">
    <property type="entry name" value="T2SSN"/>
    <property type="match status" value="1"/>
</dbReference>
<gene>
    <name evidence="11" type="ORF">BV95_00529</name>
</gene>
<dbReference type="RefSeq" id="WP_037446988.1">
    <property type="nucleotide sequence ID" value="NZ_JFHR01000002.1"/>
</dbReference>
<dbReference type="GO" id="GO:0005886">
    <property type="term" value="C:plasma membrane"/>
    <property type="evidence" value="ECO:0007669"/>
    <property type="project" value="UniProtKB-SubCell"/>
</dbReference>
<dbReference type="EMBL" id="JFHR01000002">
    <property type="protein sequence ID" value="KEQ55364.1"/>
    <property type="molecule type" value="Genomic_DNA"/>
</dbReference>
<reference evidence="11 12" key="1">
    <citation type="submission" date="2014-02" db="EMBL/GenBank/DDBJ databases">
        <title>Whole genome sequence of Sphingobium chlorophenolicum NBRC 16172.</title>
        <authorList>
            <person name="Gan H.M."/>
            <person name="Gan H.Y."/>
            <person name="Chew T.H."/>
            <person name="Savka M.A."/>
        </authorList>
    </citation>
    <scope>NUCLEOTIDE SEQUENCE [LARGE SCALE GENOMIC DNA]</scope>
    <source>
        <strain evidence="11 12">NBRC 16172</strain>
    </source>
</reference>
<keyword evidence="9" id="KW-0472">Membrane</keyword>
<evidence type="ECO:0000256" key="8">
    <source>
        <dbReference type="ARBA" id="ARBA00022927"/>
    </source>
</evidence>
<protein>
    <recommendedName>
        <fullName evidence="3">Type II secretion system protein N</fullName>
    </recommendedName>
    <alternativeName>
        <fullName evidence="10">General secretion pathway protein N</fullName>
    </alternativeName>
</protein>
<evidence type="ECO:0000313" key="12">
    <source>
        <dbReference type="Proteomes" id="UP000028411"/>
    </source>
</evidence>
<keyword evidence="8" id="KW-0653">Protein transport</keyword>
<proteinExistence type="inferred from homology"/>
<comment type="subcellular location">
    <subcellularLocation>
        <location evidence="1">Cell inner membrane</location>
    </subcellularLocation>
</comment>
<evidence type="ECO:0000256" key="10">
    <source>
        <dbReference type="ARBA" id="ARBA00030772"/>
    </source>
</evidence>
<dbReference type="GO" id="GO:0015627">
    <property type="term" value="C:type II protein secretion system complex"/>
    <property type="evidence" value="ECO:0007669"/>
    <property type="project" value="InterPro"/>
</dbReference>
<organism evidence="11 12">
    <name type="scientific">Sphingobium chlorophenolicum</name>
    <dbReference type="NCBI Taxonomy" id="46429"/>
    <lineage>
        <taxon>Bacteria</taxon>
        <taxon>Pseudomonadati</taxon>
        <taxon>Pseudomonadota</taxon>
        <taxon>Alphaproteobacteria</taxon>
        <taxon>Sphingomonadales</taxon>
        <taxon>Sphingomonadaceae</taxon>
        <taxon>Sphingobium</taxon>
    </lineage>
</organism>
<keyword evidence="7" id="KW-0812">Transmembrane</keyword>
<evidence type="ECO:0000256" key="5">
    <source>
        <dbReference type="ARBA" id="ARBA00022475"/>
    </source>
</evidence>
<keyword evidence="5" id="KW-1003">Cell membrane</keyword>
<evidence type="ECO:0000256" key="1">
    <source>
        <dbReference type="ARBA" id="ARBA00004533"/>
    </source>
</evidence>
<evidence type="ECO:0000256" key="3">
    <source>
        <dbReference type="ARBA" id="ARBA00021563"/>
    </source>
</evidence>
<evidence type="ECO:0000256" key="6">
    <source>
        <dbReference type="ARBA" id="ARBA00022519"/>
    </source>
</evidence>
<comment type="similarity">
    <text evidence="2">Belongs to the GSP N family.</text>
</comment>
<dbReference type="PATRIC" id="fig|46429.4.peg.522"/>
<keyword evidence="4" id="KW-0813">Transport</keyword>
<evidence type="ECO:0000256" key="4">
    <source>
        <dbReference type="ARBA" id="ARBA00022448"/>
    </source>
</evidence>